<accession>A0A136KKT4</accession>
<dbReference type="STRING" id="1617427.UZ20_WS6002000202"/>
<comment type="caution">
    <text evidence="1">The sequence shown here is derived from an EMBL/GenBank/DDBJ whole genome shotgun (WGS) entry which is preliminary data.</text>
</comment>
<gene>
    <name evidence="1" type="ORF">UZ20_WS6002000202</name>
</gene>
<evidence type="ECO:0000313" key="1">
    <source>
        <dbReference type="EMBL" id="KXK09893.1"/>
    </source>
</evidence>
<proteinExistence type="predicted"/>
<sequence>MAKKYQHESDFPDFYRERDISIIADLITNNESFELVGMKRVGIASLLKFLLEKKIYPNKT</sequence>
<reference evidence="1 2" key="1">
    <citation type="submission" date="2015-02" db="EMBL/GenBank/DDBJ databases">
        <title>Improved understanding of the partial-nitritation anammox process through 23 genomes representing the majority of the microbial community.</title>
        <authorList>
            <person name="Speth D.R."/>
            <person name="In T Zandt M."/>
            <person name="Guerrero Cruz S."/>
            <person name="Jetten M.S."/>
            <person name="Dutilh B.E."/>
        </authorList>
    </citation>
    <scope>NUCLEOTIDE SEQUENCE [LARGE SCALE GENOMIC DNA]</scope>
    <source>
        <strain evidence="1">OLB21</strain>
    </source>
</reference>
<dbReference type="AlphaFoldDB" id="A0A136KKT4"/>
<organism evidence="1 2">
    <name type="scientific">candidate division WS6 bacterium OLB21</name>
    <dbReference type="NCBI Taxonomy" id="1617427"/>
    <lineage>
        <taxon>Bacteria</taxon>
        <taxon>Candidatus Dojkabacteria</taxon>
    </lineage>
</organism>
<evidence type="ECO:0000313" key="2">
    <source>
        <dbReference type="Proteomes" id="UP000070449"/>
    </source>
</evidence>
<name>A0A136KKT4_9BACT</name>
<dbReference type="EMBL" id="JYPD01000011">
    <property type="protein sequence ID" value="KXK09893.1"/>
    <property type="molecule type" value="Genomic_DNA"/>
</dbReference>
<dbReference type="Proteomes" id="UP000070449">
    <property type="component" value="Unassembled WGS sequence"/>
</dbReference>
<protein>
    <submittedName>
        <fullName evidence="1">Uncharacterized protein</fullName>
    </submittedName>
</protein>